<evidence type="ECO:0000313" key="2">
    <source>
        <dbReference type="EMBL" id="KAL3620231.1"/>
    </source>
</evidence>
<dbReference type="Proteomes" id="UP001632038">
    <property type="component" value="Unassembled WGS sequence"/>
</dbReference>
<accession>A0ABD3BTD9</accession>
<dbReference type="AlphaFoldDB" id="A0ABD3BTD9"/>
<proteinExistence type="predicted"/>
<reference evidence="3" key="1">
    <citation type="journal article" date="2024" name="IScience">
        <title>Strigolactones Initiate the Formation of Haustorium-like Structures in Castilleja.</title>
        <authorList>
            <person name="Buerger M."/>
            <person name="Peterson D."/>
            <person name="Chory J."/>
        </authorList>
    </citation>
    <scope>NUCLEOTIDE SEQUENCE [LARGE SCALE GENOMIC DNA]</scope>
</reference>
<protein>
    <submittedName>
        <fullName evidence="2">Uncharacterized protein</fullName>
    </submittedName>
</protein>
<keyword evidence="3" id="KW-1185">Reference proteome</keyword>
<feature type="region of interest" description="Disordered" evidence="1">
    <location>
        <begin position="1"/>
        <end position="65"/>
    </location>
</feature>
<evidence type="ECO:0000313" key="3">
    <source>
        <dbReference type="Proteomes" id="UP001632038"/>
    </source>
</evidence>
<name>A0ABD3BTD9_9LAMI</name>
<gene>
    <name evidence="2" type="ORF">CASFOL_035143</name>
</gene>
<comment type="caution">
    <text evidence="2">The sequence shown here is derived from an EMBL/GenBank/DDBJ whole genome shotgun (WGS) entry which is preliminary data.</text>
</comment>
<dbReference type="EMBL" id="JAVIJP010000066">
    <property type="protein sequence ID" value="KAL3620231.1"/>
    <property type="molecule type" value="Genomic_DNA"/>
</dbReference>
<evidence type="ECO:0000256" key="1">
    <source>
        <dbReference type="SAM" id="MobiDB-lite"/>
    </source>
</evidence>
<organism evidence="2 3">
    <name type="scientific">Castilleja foliolosa</name>
    <dbReference type="NCBI Taxonomy" id="1961234"/>
    <lineage>
        <taxon>Eukaryota</taxon>
        <taxon>Viridiplantae</taxon>
        <taxon>Streptophyta</taxon>
        <taxon>Embryophyta</taxon>
        <taxon>Tracheophyta</taxon>
        <taxon>Spermatophyta</taxon>
        <taxon>Magnoliopsida</taxon>
        <taxon>eudicotyledons</taxon>
        <taxon>Gunneridae</taxon>
        <taxon>Pentapetalae</taxon>
        <taxon>asterids</taxon>
        <taxon>lamiids</taxon>
        <taxon>Lamiales</taxon>
        <taxon>Orobanchaceae</taxon>
        <taxon>Pedicularideae</taxon>
        <taxon>Castillejinae</taxon>
        <taxon>Castilleja</taxon>
    </lineage>
</organism>
<sequence length="65" mass="7168">MDPPASNEQEDEDMLVPQSDVVEGPQRAEETSIIAALGTRSNRHYSRKPASGGSSTSWYHVHLED</sequence>